<sequence>MREIGLSGSSVGHRSCEWRVGAECTGERGQGEAREEELSAGLPAAKQSLLPVLQKQAAGGRRGEDEQCLSVKL</sequence>
<comment type="caution">
    <text evidence="1">The sequence shown here is derived from an EMBL/GenBank/DDBJ whole genome shotgun (WGS) entry which is preliminary data.</text>
</comment>
<keyword evidence="2" id="KW-1185">Reference proteome</keyword>
<evidence type="ECO:0000313" key="1">
    <source>
        <dbReference type="EMBL" id="KAK5892129.1"/>
    </source>
</evidence>
<organism evidence="1 2">
    <name type="scientific">Champsocephalus esox</name>
    <name type="common">pike icefish</name>
    <dbReference type="NCBI Taxonomy" id="159716"/>
    <lineage>
        <taxon>Eukaryota</taxon>
        <taxon>Metazoa</taxon>
        <taxon>Chordata</taxon>
        <taxon>Craniata</taxon>
        <taxon>Vertebrata</taxon>
        <taxon>Euteleostomi</taxon>
        <taxon>Actinopterygii</taxon>
        <taxon>Neopterygii</taxon>
        <taxon>Teleostei</taxon>
        <taxon>Neoteleostei</taxon>
        <taxon>Acanthomorphata</taxon>
        <taxon>Eupercaria</taxon>
        <taxon>Perciformes</taxon>
        <taxon>Notothenioidei</taxon>
        <taxon>Channichthyidae</taxon>
        <taxon>Champsocephalus</taxon>
    </lineage>
</organism>
<dbReference type="Proteomes" id="UP001335648">
    <property type="component" value="Unassembled WGS sequence"/>
</dbReference>
<dbReference type="EMBL" id="JAULUE010002055">
    <property type="protein sequence ID" value="KAK5892129.1"/>
    <property type="molecule type" value="Genomic_DNA"/>
</dbReference>
<name>A0AAN8GU25_9TELE</name>
<protein>
    <submittedName>
        <fullName evidence="1">Uncharacterized protein</fullName>
    </submittedName>
</protein>
<accession>A0AAN8GU25</accession>
<proteinExistence type="predicted"/>
<evidence type="ECO:0000313" key="2">
    <source>
        <dbReference type="Proteomes" id="UP001335648"/>
    </source>
</evidence>
<dbReference type="AlphaFoldDB" id="A0AAN8GU25"/>
<reference evidence="1 2" key="1">
    <citation type="journal article" date="2023" name="Mol. Biol. Evol.">
        <title>Genomics of Secondarily Temperate Adaptation in the Only Non-Antarctic Icefish.</title>
        <authorList>
            <person name="Rivera-Colon A.G."/>
            <person name="Rayamajhi N."/>
            <person name="Minhas B.F."/>
            <person name="Madrigal G."/>
            <person name="Bilyk K.T."/>
            <person name="Yoon V."/>
            <person name="Hune M."/>
            <person name="Gregory S."/>
            <person name="Cheng C.H.C."/>
            <person name="Catchen J.M."/>
        </authorList>
    </citation>
    <scope>NUCLEOTIDE SEQUENCE [LARGE SCALE GENOMIC DNA]</scope>
    <source>
        <strain evidence="1">JC2023a</strain>
    </source>
</reference>
<gene>
    <name evidence="1" type="ORF">CesoFtcFv8_012540</name>
</gene>